<organism evidence="2 3">
    <name type="scientific">Orbilia oligospora</name>
    <name type="common">Nematode-trapping fungus</name>
    <name type="synonym">Arthrobotrys oligospora</name>
    <dbReference type="NCBI Taxonomy" id="2813651"/>
    <lineage>
        <taxon>Eukaryota</taxon>
        <taxon>Fungi</taxon>
        <taxon>Dikarya</taxon>
        <taxon>Ascomycota</taxon>
        <taxon>Pezizomycotina</taxon>
        <taxon>Orbiliomycetes</taxon>
        <taxon>Orbiliales</taxon>
        <taxon>Orbiliaceae</taxon>
        <taxon>Orbilia</taxon>
    </lineage>
</organism>
<evidence type="ECO:0000313" key="3">
    <source>
        <dbReference type="Proteomes" id="UP000475325"/>
    </source>
</evidence>
<name>A0A7C8JAB6_ORBOL</name>
<dbReference type="AlphaFoldDB" id="A0A7C8JAB6"/>
<proteinExistence type="predicted"/>
<gene>
    <name evidence="2" type="ORF">TWF102_001867</name>
</gene>
<accession>A0A7C8JAB6</accession>
<protein>
    <submittedName>
        <fullName evidence="2">Uncharacterized protein</fullName>
    </submittedName>
</protein>
<evidence type="ECO:0000256" key="1">
    <source>
        <dbReference type="SAM" id="MobiDB-lite"/>
    </source>
</evidence>
<comment type="caution">
    <text evidence="2">The sequence shown here is derived from an EMBL/GenBank/DDBJ whole genome shotgun (WGS) entry which is preliminary data.</text>
</comment>
<sequence length="332" mass="37172">MSNHTPLKEAPGRISRSRQAIKKVFTALLKPNRSRSRSGGPSLHTKDYQSPVNRFPDVPPAYTIMEFPTTRPDNKKPSKSSRDDTRAPTSGDMTIETLIQPTRHLELIGPKIQSTIPTSIFPQKAVQQLEPVPVPEIKAQSTATPKRSKSLMELAGAKRDSDIIHPPFNLWKELVENMIKLGVEPQTVSPMALFEYVDIPERQAPWYEPAAIDILTIENDAYKVATEYVIAASGHVIRPHSSAKKVMAWTQLGDFDFRLSAIDVYADNLIRDVNACREKCGDTLLDIKMAINASNLVEVLLGLKRSAADLREAIMYRIIRRHDDGKANVWIS</sequence>
<evidence type="ECO:0000313" key="2">
    <source>
        <dbReference type="EMBL" id="KAF3105966.1"/>
    </source>
</evidence>
<feature type="region of interest" description="Disordered" evidence="1">
    <location>
        <begin position="1"/>
        <end position="92"/>
    </location>
</feature>
<feature type="compositionally biased region" description="Basic and acidic residues" evidence="1">
    <location>
        <begin position="72"/>
        <end position="86"/>
    </location>
</feature>
<feature type="compositionally biased region" description="Basic and acidic residues" evidence="1">
    <location>
        <begin position="1"/>
        <end position="11"/>
    </location>
</feature>
<dbReference type="Proteomes" id="UP000475325">
    <property type="component" value="Unassembled WGS sequence"/>
</dbReference>
<dbReference type="EMBL" id="WIQW01000013">
    <property type="protein sequence ID" value="KAF3105966.1"/>
    <property type="molecule type" value="Genomic_DNA"/>
</dbReference>
<reference evidence="2 3" key="1">
    <citation type="submission" date="2019-06" db="EMBL/GenBank/DDBJ databases">
        <authorList>
            <person name="Palmer J.M."/>
        </authorList>
    </citation>
    <scope>NUCLEOTIDE SEQUENCE [LARGE SCALE GENOMIC DNA]</scope>
    <source>
        <strain evidence="2 3">TWF102</strain>
    </source>
</reference>